<organism evidence="1">
    <name type="scientific">Spodoptera frugiperda</name>
    <name type="common">Fall armyworm</name>
    <dbReference type="NCBI Taxonomy" id="7108"/>
    <lineage>
        <taxon>Eukaryota</taxon>
        <taxon>Metazoa</taxon>
        <taxon>Ecdysozoa</taxon>
        <taxon>Arthropoda</taxon>
        <taxon>Hexapoda</taxon>
        <taxon>Insecta</taxon>
        <taxon>Pterygota</taxon>
        <taxon>Neoptera</taxon>
        <taxon>Endopterygota</taxon>
        <taxon>Lepidoptera</taxon>
        <taxon>Glossata</taxon>
        <taxon>Ditrysia</taxon>
        <taxon>Noctuoidea</taxon>
        <taxon>Noctuidae</taxon>
        <taxon>Amphipyrinae</taxon>
        <taxon>Spodoptera</taxon>
    </lineage>
</organism>
<dbReference type="EMBL" id="ODYU01004656">
    <property type="protein sequence ID" value="SOQ44769.1"/>
    <property type="molecule type" value="Genomic_DNA"/>
</dbReference>
<evidence type="ECO:0000313" key="1">
    <source>
        <dbReference type="EMBL" id="SOQ44769.1"/>
    </source>
</evidence>
<protein>
    <submittedName>
        <fullName evidence="1">SFRICE_011632</fullName>
    </submittedName>
</protein>
<accession>A0A2H1VVB6</accession>
<dbReference type="AlphaFoldDB" id="A0A2H1VVB6"/>
<proteinExistence type="predicted"/>
<reference evidence="1" key="1">
    <citation type="submission" date="2016-07" db="EMBL/GenBank/DDBJ databases">
        <authorList>
            <person name="Bretaudeau A."/>
        </authorList>
    </citation>
    <scope>NUCLEOTIDE SEQUENCE</scope>
    <source>
        <strain evidence="1">Rice</strain>
        <tissue evidence="1">Whole body</tissue>
    </source>
</reference>
<sequence>MEVNLPMTSRALSEARGNFKLLLTNSYPVPTHAFQAGAPVIRSSGLLVLNSMNYEHTNFELFNVAKYSPKQEKYEAKIFFFDLG</sequence>
<name>A0A2H1VVB6_SPOFR</name>
<gene>
    <name evidence="1" type="ORF">SFRICE_011632</name>
</gene>